<dbReference type="Gene3D" id="2.60.120.200">
    <property type="match status" value="1"/>
</dbReference>
<name>A0A8H2WBD4_9AGAM</name>
<dbReference type="Proteomes" id="UP000663843">
    <property type="component" value="Unassembled WGS sequence"/>
</dbReference>
<comment type="caution">
    <text evidence="1">The sequence shown here is derived from an EMBL/GenBank/DDBJ whole genome shotgun (WGS) entry which is preliminary data.</text>
</comment>
<accession>A0A8H2WBD4</accession>
<dbReference type="InterPro" id="IPR009784">
    <property type="entry name" value="DUF1349"/>
</dbReference>
<dbReference type="SUPFAM" id="SSF49899">
    <property type="entry name" value="Concanavalin A-like lectins/glucanases"/>
    <property type="match status" value="1"/>
</dbReference>
<dbReference type="AlphaFoldDB" id="A0A8H2WBD4"/>
<gene>
    <name evidence="1" type="ORF">RDB_LOCUS10908</name>
</gene>
<sequence>MSATTTLEGHNVTPGFPASIPINSSSHITVNALPGTDLWRKPPSTNSVNGPAYLAHRLLNQFKRARMTVSAEWTRAYDHGGLVFHINSPGEKYQSWVKTGIEMFEGKPHVSTVATPEGGYADLSLAVASGKSATIEVVAERPSMKISPFFCPLRSGIRQVTWAFQENQDLLLGVGIFAARPTKTEGEETGKGEALVVSFEDLKIEWTD</sequence>
<dbReference type="InterPro" id="IPR013320">
    <property type="entry name" value="ConA-like_dom_sf"/>
</dbReference>
<dbReference type="EMBL" id="CAJMWT010000867">
    <property type="protein sequence ID" value="CAE6359146.1"/>
    <property type="molecule type" value="Genomic_DNA"/>
</dbReference>
<reference evidence="1" key="1">
    <citation type="submission" date="2021-01" db="EMBL/GenBank/DDBJ databases">
        <authorList>
            <person name="Kaushik A."/>
        </authorList>
    </citation>
    <scope>NUCLEOTIDE SEQUENCE</scope>
    <source>
        <strain evidence="1">AG2-2IIIB</strain>
    </source>
</reference>
<organism evidence="1 2">
    <name type="scientific">Rhizoctonia solani</name>
    <dbReference type="NCBI Taxonomy" id="456999"/>
    <lineage>
        <taxon>Eukaryota</taxon>
        <taxon>Fungi</taxon>
        <taxon>Dikarya</taxon>
        <taxon>Basidiomycota</taxon>
        <taxon>Agaricomycotina</taxon>
        <taxon>Agaricomycetes</taxon>
        <taxon>Cantharellales</taxon>
        <taxon>Ceratobasidiaceae</taxon>
        <taxon>Rhizoctonia</taxon>
    </lineage>
</organism>
<dbReference type="Pfam" id="PF07081">
    <property type="entry name" value="DUF1349"/>
    <property type="match status" value="1"/>
</dbReference>
<proteinExistence type="predicted"/>
<protein>
    <submittedName>
        <fullName evidence="1">Uncharacterized protein</fullName>
    </submittedName>
</protein>
<dbReference type="PANTHER" id="PTHR35332:SF2">
    <property type="entry name" value="REGULATION OF ENOLASE PROTEIN 1"/>
    <property type="match status" value="1"/>
</dbReference>
<evidence type="ECO:0000313" key="1">
    <source>
        <dbReference type="EMBL" id="CAE6359146.1"/>
    </source>
</evidence>
<evidence type="ECO:0000313" key="2">
    <source>
        <dbReference type="Proteomes" id="UP000663843"/>
    </source>
</evidence>
<dbReference type="PANTHER" id="PTHR35332">
    <property type="entry name" value="REGULATION OF ENOLASE PROTEIN 1"/>
    <property type="match status" value="1"/>
</dbReference>